<name>A0A0A8ZQV4_ARUDO</name>
<reference evidence="1" key="1">
    <citation type="submission" date="2014-09" db="EMBL/GenBank/DDBJ databases">
        <authorList>
            <person name="Magalhaes I.L.F."/>
            <person name="Oliveira U."/>
            <person name="Santos F.R."/>
            <person name="Vidigal T.H.D.A."/>
            <person name="Brescovit A.D."/>
            <person name="Santos A.J."/>
        </authorList>
    </citation>
    <scope>NUCLEOTIDE SEQUENCE</scope>
    <source>
        <tissue evidence="1">Shoot tissue taken approximately 20 cm above the soil surface</tissue>
    </source>
</reference>
<organism evidence="1">
    <name type="scientific">Arundo donax</name>
    <name type="common">Giant reed</name>
    <name type="synonym">Donax arundinaceus</name>
    <dbReference type="NCBI Taxonomy" id="35708"/>
    <lineage>
        <taxon>Eukaryota</taxon>
        <taxon>Viridiplantae</taxon>
        <taxon>Streptophyta</taxon>
        <taxon>Embryophyta</taxon>
        <taxon>Tracheophyta</taxon>
        <taxon>Spermatophyta</taxon>
        <taxon>Magnoliopsida</taxon>
        <taxon>Liliopsida</taxon>
        <taxon>Poales</taxon>
        <taxon>Poaceae</taxon>
        <taxon>PACMAD clade</taxon>
        <taxon>Arundinoideae</taxon>
        <taxon>Arundineae</taxon>
        <taxon>Arundo</taxon>
    </lineage>
</organism>
<dbReference type="AlphaFoldDB" id="A0A0A8ZQV4"/>
<dbReference type="EMBL" id="GBRH01258790">
    <property type="protein sequence ID" value="JAD39105.1"/>
    <property type="molecule type" value="Transcribed_RNA"/>
</dbReference>
<evidence type="ECO:0000313" key="1">
    <source>
        <dbReference type="EMBL" id="JAD39105.1"/>
    </source>
</evidence>
<protein>
    <submittedName>
        <fullName evidence="1">Uncharacterized protein</fullName>
    </submittedName>
</protein>
<sequence>MHTCVVKLWPHYYVCDKLLCSDASKMFN</sequence>
<proteinExistence type="predicted"/>
<accession>A0A0A8ZQV4</accession>
<reference evidence="1" key="2">
    <citation type="journal article" date="2015" name="Data Brief">
        <title>Shoot transcriptome of the giant reed, Arundo donax.</title>
        <authorList>
            <person name="Barrero R.A."/>
            <person name="Guerrero F.D."/>
            <person name="Moolhuijzen P."/>
            <person name="Goolsby J.A."/>
            <person name="Tidwell J."/>
            <person name="Bellgard S.E."/>
            <person name="Bellgard M.I."/>
        </authorList>
    </citation>
    <scope>NUCLEOTIDE SEQUENCE</scope>
    <source>
        <tissue evidence="1">Shoot tissue taken approximately 20 cm above the soil surface</tissue>
    </source>
</reference>